<dbReference type="EMBL" id="QPIE01000005">
    <property type="protein sequence ID" value="RCU42807.1"/>
    <property type="molecule type" value="Genomic_DNA"/>
</dbReference>
<protein>
    <submittedName>
        <fullName evidence="6">ABC transporter ATP-binding protein</fullName>
    </submittedName>
</protein>
<evidence type="ECO:0000313" key="7">
    <source>
        <dbReference type="Proteomes" id="UP000252172"/>
    </source>
</evidence>
<dbReference type="PROSITE" id="PS50893">
    <property type="entry name" value="ABC_TRANSPORTER_2"/>
    <property type="match status" value="1"/>
</dbReference>
<gene>
    <name evidence="6" type="ORF">DQ356_08335</name>
</gene>
<comment type="similarity">
    <text evidence="1">Belongs to the ABC transporter superfamily.</text>
</comment>
<proteinExistence type="inferred from homology"/>
<organism evidence="6 7">
    <name type="scientific">Chryseobacterium lacus</name>
    <dbReference type="NCBI Taxonomy" id="2058346"/>
    <lineage>
        <taxon>Bacteria</taxon>
        <taxon>Pseudomonadati</taxon>
        <taxon>Bacteroidota</taxon>
        <taxon>Flavobacteriia</taxon>
        <taxon>Flavobacteriales</taxon>
        <taxon>Weeksellaceae</taxon>
        <taxon>Chryseobacterium group</taxon>
        <taxon>Chryseobacterium</taxon>
    </lineage>
</organism>
<sequence length="307" mass="35552">MFLELENITIGYQSPLIKNADAALSLGEVCLIIGNNGVGKTTLFRTILHQIPALSGNIRIDKKDIKTFSTKEIAKYIAMVFSKPQVPAHYTTEDLISLGKYVHYPYYFELEKKDKEDVQHIIQNLNLGPYKDWNLQKLSDGNLQKAFIGRAFAQNAPVMILDEPTTHLDEENKIIILKLLRDFAEKYNKLVLFSSHDWRLAKEFADKIWFIKDQTLHAGVAEDILISHQDLAAPFLFNMDQYFIPPVISAPLLEKEFLYSALQKNFKKDLSSFQFSYKNPFWEISTSEFVHQCHSFEEIIHFLRKRS</sequence>
<accession>A0A368MX17</accession>
<comment type="caution">
    <text evidence="6">The sequence shown here is derived from an EMBL/GenBank/DDBJ whole genome shotgun (WGS) entry which is preliminary data.</text>
</comment>
<dbReference type="GO" id="GO:0016887">
    <property type="term" value="F:ATP hydrolysis activity"/>
    <property type="evidence" value="ECO:0007669"/>
    <property type="project" value="InterPro"/>
</dbReference>
<dbReference type="InterPro" id="IPR003439">
    <property type="entry name" value="ABC_transporter-like_ATP-bd"/>
</dbReference>
<evidence type="ECO:0000256" key="3">
    <source>
        <dbReference type="ARBA" id="ARBA00022741"/>
    </source>
</evidence>
<dbReference type="Proteomes" id="UP000252172">
    <property type="component" value="Unassembled WGS sequence"/>
</dbReference>
<dbReference type="SMART" id="SM00382">
    <property type="entry name" value="AAA"/>
    <property type="match status" value="1"/>
</dbReference>
<dbReference type="PANTHER" id="PTHR42734:SF6">
    <property type="entry name" value="MOLYBDATE IMPORT ATP-BINDING PROTEIN MOLC"/>
    <property type="match status" value="1"/>
</dbReference>
<name>A0A368MX17_9FLAO</name>
<dbReference type="InterPro" id="IPR003593">
    <property type="entry name" value="AAA+_ATPase"/>
</dbReference>
<keyword evidence="4 6" id="KW-0067">ATP-binding</keyword>
<feature type="domain" description="ABC transporter" evidence="5">
    <location>
        <begin position="3"/>
        <end position="238"/>
    </location>
</feature>
<dbReference type="RefSeq" id="WP_114304019.1">
    <property type="nucleotide sequence ID" value="NZ_QPIE01000005.1"/>
</dbReference>
<evidence type="ECO:0000313" key="6">
    <source>
        <dbReference type="EMBL" id="RCU42807.1"/>
    </source>
</evidence>
<dbReference type="InterPro" id="IPR050153">
    <property type="entry name" value="Metal_Ion_Import_ABC"/>
</dbReference>
<dbReference type="Gene3D" id="3.40.50.300">
    <property type="entry name" value="P-loop containing nucleotide triphosphate hydrolases"/>
    <property type="match status" value="1"/>
</dbReference>
<dbReference type="SUPFAM" id="SSF52540">
    <property type="entry name" value="P-loop containing nucleoside triphosphate hydrolases"/>
    <property type="match status" value="1"/>
</dbReference>
<dbReference type="OrthoDB" id="9787851at2"/>
<dbReference type="PANTHER" id="PTHR42734">
    <property type="entry name" value="METAL TRANSPORT SYSTEM ATP-BINDING PROTEIN TM_0124-RELATED"/>
    <property type="match status" value="1"/>
</dbReference>
<keyword evidence="2" id="KW-0813">Transport</keyword>
<dbReference type="GO" id="GO:0005524">
    <property type="term" value="F:ATP binding"/>
    <property type="evidence" value="ECO:0007669"/>
    <property type="project" value="UniProtKB-KW"/>
</dbReference>
<evidence type="ECO:0000259" key="5">
    <source>
        <dbReference type="PROSITE" id="PS50893"/>
    </source>
</evidence>
<reference evidence="6 7" key="1">
    <citation type="submission" date="2018-07" db="EMBL/GenBank/DDBJ databases">
        <title>Chryseobacterium lacus sp. nov., isolated from lake water.</title>
        <authorList>
            <person name="Li C.-M."/>
        </authorList>
    </citation>
    <scope>NUCLEOTIDE SEQUENCE [LARGE SCALE GENOMIC DNA]</scope>
    <source>
        <strain evidence="6 7">YLOS41</strain>
    </source>
</reference>
<dbReference type="InterPro" id="IPR027417">
    <property type="entry name" value="P-loop_NTPase"/>
</dbReference>
<keyword evidence="7" id="KW-1185">Reference proteome</keyword>
<dbReference type="CDD" id="cd03214">
    <property type="entry name" value="ABC_Iron-Siderophores_B12_Hemin"/>
    <property type="match status" value="1"/>
</dbReference>
<evidence type="ECO:0000256" key="1">
    <source>
        <dbReference type="ARBA" id="ARBA00005417"/>
    </source>
</evidence>
<dbReference type="AlphaFoldDB" id="A0A368MX17"/>
<evidence type="ECO:0000256" key="4">
    <source>
        <dbReference type="ARBA" id="ARBA00022840"/>
    </source>
</evidence>
<dbReference type="Pfam" id="PF00005">
    <property type="entry name" value="ABC_tran"/>
    <property type="match status" value="1"/>
</dbReference>
<keyword evidence="3" id="KW-0547">Nucleotide-binding</keyword>
<evidence type="ECO:0000256" key="2">
    <source>
        <dbReference type="ARBA" id="ARBA00022448"/>
    </source>
</evidence>